<evidence type="ECO:0000256" key="14">
    <source>
        <dbReference type="SAM" id="MobiDB-lite"/>
    </source>
</evidence>
<evidence type="ECO:0000256" key="11">
    <source>
        <dbReference type="ARBA" id="ARBA00061465"/>
    </source>
</evidence>
<dbReference type="Pfam" id="PF00447">
    <property type="entry name" value="HSF_DNA-bind"/>
    <property type="match status" value="1"/>
</dbReference>
<keyword evidence="5" id="KW-0805">Transcription regulation</keyword>
<keyword evidence="6" id="KW-0175">Coiled coil</keyword>
<feature type="transmembrane region" description="Helical" evidence="15">
    <location>
        <begin position="12"/>
        <end position="32"/>
    </location>
</feature>
<evidence type="ECO:0000256" key="5">
    <source>
        <dbReference type="ARBA" id="ARBA00023015"/>
    </source>
</evidence>
<feature type="modified residue" description="4-aspartylphosphate" evidence="13">
    <location>
        <position position="577"/>
    </location>
</feature>
<evidence type="ECO:0000256" key="1">
    <source>
        <dbReference type="ARBA" id="ARBA00004123"/>
    </source>
</evidence>
<organism evidence="17 18">
    <name type="scientific">Sclerotinia sclerotiorum (strain ATCC 18683 / 1980 / Ss-1)</name>
    <name type="common">White mold</name>
    <name type="synonym">Whetzelinia sclerotiorum</name>
    <dbReference type="NCBI Taxonomy" id="665079"/>
    <lineage>
        <taxon>Eukaryota</taxon>
        <taxon>Fungi</taxon>
        <taxon>Dikarya</taxon>
        <taxon>Ascomycota</taxon>
        <taxon>Pezizomycotina</taxon>
        <taxon>Leotiomycetes</taxon>
        <taxon>Helotiales</taxon>
        <taxon>Sclerotiniaceae</taxon>
        <taxon>Sclerotinia</taxon>
    </lineage>
</organism>
<evidence type="ECO:0000256" key="12">
    <source>
        <dbReference type="ARBA" id="ARBA00070291"/>
    </source>
</evidence>
<dbReference type="Gene3D" id="1.10.10.10">
    <property type="entry name" value="Winged helix-like DNA-binding domain superfamily/Winged helix DNA-binding domain"/>
    <property type="match status" value="1"/>
</dbReference>
<evidence type="ECO:0000256" key="8">
    <source>
        <dbReference type="ARBA" id="ARBA00023163"/>
    </source>
</evidence>
<feature type="compositionally biased region" description="Polar residues" evidence="14">
    <location>
        <begin position="695"/>
        <end position="709"/>
    </location>
</feature>
<evidence type="ECO:0000256" key="2">
    <source>
        <dbReference type="ARBA" id="ARBA00011233"/>
    </source>
</evidence>
<feature type="region of interest" description="Disordered" evidence="14">
    <location>
        <begin position="691"/>
        <end position="801"/>
    </location>
</feature>
<dbReference type="PANTHER" id="PTHR45339">
    <property type="entry name" value="HYBRID SIGNAL TRANSDUCTION HISTIDINE KINASE J"/>
    <property type="match status" value="1"/>
</dbReference>
<dbReference type="PROSITE" id="PS00434">
    <property type="entry name" value="HSF_DOMAIN"/>
    <property type="match status" value="1"/>
</dbReference>
<keyword evidence="3 13" id="KW-0597">Phosphoprotein</keyword>
<comment type="subunit">
    <text evidence="2">Homotrimer.</text>
</comment>
<name>A0A1D9QHF3_SCLS1</name>
<reference evidence="18" key="1">
    <citation type="journal article" date="2017" name="Genome Biol. Evol.">
        <title>The complete genome sequence of the phytopathogenic fungus Sclerotinia sclerotiorum reveals insights into the genome architecture of broad host range pathogens.</title>
        <authorList>
            <person name="Derbyshire M."/>
            <person name="Denton-Giles M."/>
            <person name="Hegedus D."/>
            <person name="Seifbarghy S."/>
            <person name="Rollins J."/>
            <person name="van Kan J."/>
            <person name="Seidl M.F."/>
            <person name="Faino L."/>
            <person name="Mbengue M."/>
            <person name="Navaud O."/>
            <person name="Raffaele S."/>
            <person name="Hammond-Kosack K."/>
            <person name="Heard S."/>
            <person name="Oliver R."/>
        </authorList>
    </citation>
    <scope>NUCLEOTIDE SEQUENCE [LARGE SCALE GENOMIC DNA]</scope>
    <source>
        <strain evidence="18">ATCC 18683 / 1980 / Ss-1</strain>
    </source>
</reference>
<keyword evidence="9" id="KW-0539">Nucleus</keyword>
<dbReference type="Proteomes" id="UP000177798">
    <property type="component" value="Chromosome 12"/>
</dbReference>
<keyword evidence="15" id="KW-1133">Transmembrane helix</keyword>
<dbReference type="OrthoDB" id="424572at2759"/>
<dbReference type="InterPro" id="IPR036388">
    <property type="entry name" value="WH-like_DNA-bd_sf"/>
</dbReference>
<dbReference type="GO" id="GO:0000160">
    <property type="term" value="P:phosphorelay signal transduction system"/>
    <property type="evidence" value="ECO:0007669"/>
    <property type="project" value="UniProtKB-KW"/>
</dbReference>
<feature type="region of interest" description="Disordered" evidence="14">
    <location>
        <begin position="491"/>
        <end position="517"/>
    </location>
</feature>
<gene>
    <name evidence="17" type="ORF">sscle_12g091360</name>
</gene>
<evidence type="ECO:0000313" key="17">
    <source>
        <dbReference type="EMBL" id="APA14366.1"/>
    </source>
</evidence>
<evidence type="ECO:0000256" key="15">
    <source>
        <dbReference type="SAM" id="Phobius"/>
    </source>
</evidence>
<keyword evidence="8" id="KW-0804">Transcription</keyword>
<evidence type="ECO:0000256" key="6">
    <source>
        <dbReference type="ARBA" id="ARBA00023054"/>
    </source>
</evidence>
<feature type="region of interest" description="Disordered" evidence="14">
    <location>
        <begin position="274"/>
        <end position="293"/>
    </location>
</feature>
<dbReference type="FunFam" id="3.40.50.2300:FF:000212">
    <property type="entry name" value="Stress response regulator/HFS transcription factor"/>
    <property type="match status" value="1"/>
</dbReference>
<dbReference type="InterPro" id="IPR036390">
    <property type="entry name" value="WH_DNA-bd_sf"/>
</dbReference>
<comment type="function">
    <text evidence="10">Transcription factor that is part of a SLN1-YPD1-SKN7 two-component regulatory system, which controls gene expression in response to changes in the osmolarity of the extracellular environment. Under low osmotic conditions, phosphorylated and activated by the phosphorelay intermediate protein YPD1. Also activated in response to oxidative stress, independent on the two-component regulatory system. Regulates heat shock genes in response to oxidative stress and genes involved in cell wall integrity in response to osmotic changes.</text>
</comment>
<sequence>MTSITSSNLKEIPTSMFVAIVLYLLVLAAFFLPCTPSHLTSYRATSTFALDFASYNVTPGLKNKGSRTRHTRKKPSPSLLFFSCSSSSRFWTARRARPSSYLENLPVLDCVSLHYYTWPIDLHTYRPTVKATLFFSTEDRTARASAKGHLFPRDMMEKGGDMAGPSANNSSDFVRKLYKMLEDPSYESIVRWGEGGESFVVLENEKFTKQILPKHFKHSNFASFVRQLNKYDFHKVRQNNEDNTASPYGQNAWEFKHPEFQANKKDSLDNIRRKAPAPRKAAPSNEEPYPAHAQQQMDLLGNQLAATQQQLQGLSRSYQDLAQLNLMLLQQVVDSQKFIKNHEGVMRGLVGHLFNQDTQRRNGRPGGLSNGAGPNMLGRQTEDDHPSTPLLQAQNLLGQLSAENYPSKELEQMSHDYHLRTDYSTPPNDPGGLVSMPTISESVTAPAGYSMDKSELDNLVYPVGAIVGIDPIDQQHVNNIPYALPPSGLMPRDSIPPAELMPQPSRTPGPRKKGSVSIWGDRKPRILLVEDDQVCARIGTKFLQSFECGVDIARNGLEAVSKINQGEDNHFDLILMDIIMPHLDGVSATVCIREMRANLPIIAMTSNIRTDDIEMYFRYGMNDVLPKPFTKEGMMKALEKHLGHFKKKASTLGFSSPGQMSHPGAFVTPTQSHPPLGLNMGQLTAAQSIVDDSASGKSPQTATSWQSPIQLPGGSPVVTSAPNSYMQPTMHSTNGMRDPSYSVTPTHPHPQSGFPPPLSGLGNQRPPHRRGISDMSGGSTPDGNPDQKRQRMYAPSGNYQQ</sequence>
<dbReference type="GO" id="GO:0003700">
    <property type="term" value="F:DNA-binding transcription factor activity"/>
    <property type="evidence" value="ECO:0007669"/>
    <property type="project" value="InterPro"/>
</dbReference>
<comment type="subcellular location">
    <subcellularLocation>
        <location evidence="1">Nucleus</location>
    </subcellularLocation>
</comment>
<dbReference type="EMBL" id="CP017825">
    <property type="protein sequence ID" value="APA14366.1"/>
    <property type="molecule type" value="Genomic_DNA"/>
</dbReference>
<dbReference type="SUPFAM" id="SSF46785">
    <property type="entry name" value="Winged helix' DNA-binding domain"/>
    <property type="match status" value="1"/>
</dbReference>
<dbReference type="SMART" id="SM00415">
    <property type="entry name" value="HSF"/>
    <property type="match status" value="1"/>
</dbReference>
<dbReference type="CDD" id="cd17546">
    <property type="entry name" value="REC_hyHK_CKI1_RcsC-like"/>
    <property type="match status" value="1"/>
</dbReference>
<dbReference type="PRINTS" id="PR00056">
    <property type="entry name" value="HSFDOMAIN"/>
</dbReference>
<evidence type="ECO:0000256" key="7">
    <source>
        <dbReference type="ARBA" id="ARBA00023125"/>
    </source>
</evidence>
<evidence type="ECO:0000256" key="4">
    <source>
        <dbReference type="ARBA" id="ARBA00023012"/>
    </source>
</evidence>
<dbReference type="Gene3D" id="3.40.50.2300">
    <property type="match status" value="1"/>
</dbReference>
<evidence type="ECO:0000256" key="9">
    <source>
        <dbReference type="ARBA" id="ARBA00023242"/>
    </source>
</evidence>
<proteinExistence type="inferred from homology"/>
<evidence type="ECO:0000259" key="16">
    <source>
        <dbReference type="PROSITE" id="PS50110"/>
    </source>
</evidence>
<dbReference type="Pfam" id="PF00072">
    <property type="entry name" value="Response_reg"/>
    <property type="match status" value="1"/>
</dbReference>
<dbReference type="AlphaFoldDB" id="A0A1D9QHF3"/>
<evidence type="ECO:0000256" key="10">
    <source>
        <dbReference type="ARBA" id="ARBA00057149"/>
    </source>
</evidence>
<feature type="domain" description="Response regulatory" evidence="16">
    <location>
        <begin position="525"/>
        <end position="642"/>
    </location>
</feature>
<keyword evidence="15" id="KW-0472">Membrane</keyword>
<dbReference type="VEuPathDB" id="FungiDB:sscle_12g091360"/>
<dbReference type="InterPro" id="IPR011006">
    <property type="entry name" value="CheY-like_superfamily"/>
</dbReference>
<feature type="region of interest" description="Disordered" evidence="14">
    <location>
        <begin position="357"/>
        <end position="389"/>
    </location>
</feature>
<dbReference type="SUPFAM" id="SSF52172">
    <property type="entry name" value="CheY-like"/>
    <property type="match status" value="1"/>
</dbReference>
<keyword evidence="7" id="KW-0238">DNA-binding</keyword>
<evidence type="ECO:0000313" key="18">
    <source>
        <dbReference type="Proteomes" id="UP000177798"/>
    </source>
</evidence>
<dbReference type="PANTHER" id="PTHR45339:SF1">
    <property type="entry name" value="HYBRID SIGNAL TRANSDUCTION HISTIDINE KINASE J"/>
    <property type="match status" value="1"/>
</dbReference>
<dbReference type="SMART" id="SM00448">
    <property type="entry name" value="REC"/>
    <property type="match status" value="1"/>
</dbReference>
<keyword evidence="15" id="KW-0812">Transmembrane</keyword>
<dbReference type="PROSITE" id="PS50110">
    <property type="entry name" value="RESPONSE_REGULATORY"/>
    <property type="match status" value="1"/>
</dbReference>
<feature type="compositionally biased region" description="Polar residues" evidence="14">
    <location>
        <begin position="717"/>
        <end position="745"/>
    </location>
</feature>
<evidence type="ECO:0000256" key="3">
    <source>
        <dbReference type="ARBA" id="ARBA00022553"/>
    </source>
</evidence>
<dbReference type="FunFam" id="1.10.10.10:FF:000380">
    <property type="entry name" value="Transcription factor SKN7"/>
    <property type="match status" value="1"/>
</dbReference>
<accession>A0A1D9QHF3</accession>
<dbReference type="GO" id="GO:0005634">
    <property type="term" value="C:nucleus"/>
    <property type="evidence" value="ECO:0007669"/>
    <property type="project" value="UniProtKB-SubCell"/>
</dbReference>
<dbReference type="GO" id="GO:0043565">
    <property type="term" value="F:sequence-specific DNA binding"/>
    <property type="evidence" value="ECO:0007669"/>
    <property type="project" value="InterPro"/>
</dbReference>
<dbReference type="InterPro" id="IPR001789">
    <property type="entry name" value="Sig_transdc_resp-reg_receiver"/>
</dbReference>
<protein>
    <recommendedName>
        <fullName evidence="12">Transcription factor SKN7</fullName>
    </recommendedName>
</protein>
<feature type="region of interest" description="Disordered" evidence="14">
    <location>
        <begin position="656"/>
        <end position="679"/>
    </location>
</feature>
<dbReference type="InterPro" id="IPR000232">
    <property type="entry name" value="HSF_DNA-bd"/>
</dbReference>
<keyword evidence="4" id="KW-0902">Two-component regulatory system</keyword>
<comment type="similarity">
    <text evidence="11">Belongs to the SKN7 family.</text>
</comment>
<evidence type="ECO:0000256" key="13">
    <source>
        <dbReference type="PROSITE-ProRule" id="PRU00169"/>
    </source>
</evidence>